<proteinExistence type="predicted"/>
<dbReference type="InterPro" id="IPR011109">
    <property type="entry name" value="DNA_bind_recombinase_dom"/>
</dbReference>
<feature type="region of interest" description="Disordered" evidence="6">
    <location>
        <begin position="574"/>
        <end position="607"/>
    </location>
</feature>
<dbReference type="eggNOG" id="COG1961">
    <property type="taxonomic scope" value="Bacteria"/>
</dbReference>
<dbReference type="Gene3D" id="3.90.1750.20">
    <property type="entry name" value="Putative Large Serine Recombinase, Chain B, Domain 2"/>
    <property type="match status" value="1"/>
</dbReference>
<dbReference type="Gene3D" id="3.40.50.1390">
    <property type="entry name" value="Resolvase, N-terminal catalytic domain"/>
    <property type="match status" value="1"/>
</dbReference>
<evidence type="ECO:0000256" key="6">
    <source>
        <dbReference type="SAM" id="MobiDB-lite"/>
    </source>
</evidence>
<dbReference type="STRING" id="1229780.BN381_70060"/>
<evidence type="ECO:0000259" key="8">
    <source>
        <dbReference type="PROSITE" id="PS51737"/>
    </source>
</evidence>
<dbReference type="GO" id="GO:0003677">
    <property type="term" value="F:DNA binding"/>
    <property type="evidence" value="ECO:0007669"/>
    <property type="project" value="UniProtKB-KW"/>
</dbReference>
<comment type="caution">
    <text evidence="9">The sequence shown here is derived from an EMBL/GenBank/DDBJ whole genome shotgun (WGS) entry which is preliminary data.</text>
</comment>
<dbReference type="InterPro" id="IPR036162">
    <property type="entry name" value="Resolvase-like_N_sf"/>
</dbReference>
<dbReference type="Proteomes" id="UP000018291">
    <property type="component" value="Unassembled WGS sequence"/>
</dbReference>
<name>R4Z6J3_9ACTN</name>
<feature type="domain" description="Resolvase/invertase-type recombinase catalytic" evidence="7">
    <location>
        <begin position="17"/>
        <end position="169"/>
    </location>
</feature>
<organism evidence="9 10">
    <name type="scientific">Candidatus Neomicrothrix parvicella RN1</name>
    <dbReference type="NCBI Taxonomy" id="1229780"/>
    <lineage>
        <taxon>Bacteria</taxon>
        <taxon>Bacillati</taxon>
        <taxon>Actinomycetota</taxon>
        <taxon>Acidimicrobiia</taxon>
        <taxon>Acidimicrobiales</taxon>
        <taxon>Microthrixaceae</taxon>
        <taxon>Candidatus Neomicrothrix</taxon>
    </lineage>
</organism>
<dbReference type="SUPFAM" id="SSF53041">
    <property type="entry name" value="Resolvase-like"/>
    <property type="match status" value="1"/>
</dbReference>
<evidence type="ECO:0000256" key="5">
    <source>
        <dbReference type="PROSITE-ProRule" id="PRU10137"/>
    </source>
</evidence>
<evidence type="ECO:0000256" key="1">
    <source>
        <dbReference type="ARBA" id="ARBA00022908"/>
    </source>
</evidence>
<dbReference type="SMART" id="SM00857">
    <property type="entry name" value="Resolvase"/>
    <property type="match status" value="1"/>
</dbReference>
<protein>
    <submittedName>
        <fullName evidence="9">Putative recombinase (Modular protein)</fullName>
    </submittedName>
</protein>
<dbReference type="InterPro" id="IPR006118">
    <property type="entry name" value="Recombinase_CS"/>
</dbReference>
<dbReference type="PROSITE" id="PS00397">
    <property type="entry name" value="RECOMBINASES_1"/>
    <property type="match status" value="1"/>
</dbReference>
<dbReference type="InterPro" id="IPR006119">
    <property type="entry name" value="Resolv_N"/>
</dbReference>
<dbReference type="GO" id="GO:0000150">
    <property type="term" value="F:DNA strand exchange activity"/>
    <property type="evidence" value="ECO:0007669"/>
    <property type="project" value="InterPro"/>
</dbReference>
<evidence type="ECO:0000259" key="7">
    <source>
        <dbReference type="PROSITE" id="PS51736"/>
    </source>
</evidence>
<dbReference type="AlphaFoldDB" id="R4Z6J3"/>
<keyword evidence="1" id="KW-0229">DNA integration</keyword>
<dbReference type="InterPro" id="IPR038109">
    <property type="entry name" value="DNA_bind_recomb_sf"/>
</dbReference>
<dbReference type="Pfam" id="PF00239">
    <property type="entry name" value="Resolvase"/>
    <property type="match status" value="1"/>
</dbReference>
<keyword evidence="2" id="KW-0238">DNA-binding</keyword>
<evidence type="ECO:0000256" key="3">
    <source>
        <dbReference type="ARBA" id="ARBA00023172"/>
    </source>
</evidence>
<dbReference type="Pfam" id="PF13408">
    <property type="entry name" value="Zn_ribbon_recom"/>
    <property type="match status" value="1"/>
</dbReference>
<evidence type="ECO:0000256" key="4">
    <source>
        <dbReference type="PIRSR" id="PIRSR606118-50"/>
    </source>
</evidence>
<gene>
    <name evidence="9" type="ORF">BN381_70060</name>
</gene>
<dbReference type="AntiFam" id="ANF00014">
    <property type="entry name" value="tRNA translation"/>
</dbReference>
<feature type="compositionally biased region" description="Low complexity" evidence="6">
    <location>
        <begin position="585"/>
        <end position="596"/>
    </location>
</feature>
<dbReference type="PROSITE" id="PS51736">
    <property type="entry name" value="RECOMBINASES_3"/>
    <property type="match status" value="1"/>
</dbReference>
<sequence>MNAATTSNQPDDGARARALIYLRVSTKDQAEAGRDVEGYSIPAQREACRRRAETLDADVVEEFVDRGESARSSDRPELQRMLAYAADHSIAYLIVHKVDRLARNRSDDVTIHMALQAAGVRLVSCSENIDETPSGMLLHGIMSSIAEFYSRNLASEVIKGSVQKAKAGGTISKAPCGYLNVRKVVNGREVRAVDIDSQRGPLMRFAFEAYSGGDWTIRDLLEELTQRGLTTTPGPKTPSKPLVVSHFHRLLRHPYYKGWVRYKGVEYPNGQHEALVDDATWQKVQDQLDAKGRSGEKRRKHHHYLKGTVFCGDCGSRLIVSRATNRHGTTYPYFICVGRQQKRTACAQAAILISEVEELVAQHYKTIQPSQKTLSELRDLIVEELAVQRDESETERSAGQRRIRKLHDERQKLLEAHYADAIGLDLLKSEQTRISRELEQTETRLDAVDVAYDTVKTNLDHALAFVGDWTRAYRTAEGDIRRQLNQSIFEKIWIDDTGTITSQFTEPFRTLLSDDVTVPARLRAEEKAGAEPDEIDRLWEAFSARWEAERQQGREQGLTDPQHRDVATQKLLAPVGAGTKNEADNGTQNGNWGGNNKPRHGEPRRGLKYETLVELTGLEPVTSCLQSRCSSQLSYSPK</sequence>
<feature type="domain" description="Recombinase" evidence="8">
    <location>
        <begin position="175"/>
        <end position="294"/>
    </location>
</feature>
<dbReference type="PANTHER" id="PTHR30461">
    <property type="entry name" value="DNA-INVERTASE FROM LAMBDOID PROPHAGE"/>
    <property type="match status" value="1"/>
</dbReference>
<dbReference type="Pfam" id="PF07508">
    <property type="entry name" value="Recombinase"/>
    <property type="match status" value="1"/>
</dbReference>
<dbReference type="PROSITE" id="PS51737">
    <property type="entry name" value="RECOMBINASE_DNA_BIND"/>
    <property type="match status" value="1"/>
</dbReference>
<reference evidence="9 10" key="1">
    <citation type="journal article" date="2013" name="ISME J.">
        <title>Metabolic model for the filamentous 'Candidatus Microthrix parvicella' based on genomic and metagenomic analyses.</title>
        <authorList>
            <person name="Jon McIlroy S."/>
            <person name="Kristiansen R."/>
            <person name="Albertsen M."/>
            <person name="Michael Karst S."/>
            <person name="Rossetti S."/>
            <person name="Lund Nielsen J."/>
            <person name="Tandoi V."/>
            <person name="James Seviour R."/>
            <person name="Nielsen P.H."/>
        </authorList>
    </citation>
    <scope>NUCLEOTIDE SEQUENCE [LARGE SCALE GENOMIC DNA]</scope>
    <source>
        <strain evidence="9 10">RN1</strain>
    </source>
</reference>
<accession>R4Z6J3</accession>
<evidence type="ECO:0000313" key="10">
    <source>
        <dbReference type="Proteomes" id="UP000018291"/>
    </source>
</evidence>
<feature type="active site" description="O-(5'-phospho-DNA)-serine intermediate" evidence="4 5">
    <location>
        <position position="25"/>
    </location>
</feature>
<dbReference type="PANTHER" id="PTHR30461:SF23">
    <property type="entry name" value="DNA RECOMBINASE-RELATED"/>
    <property type="match status" value="1"/>
</dbReference>
<dbReference type="HOGENOM" id="CLU_010686_18_10_11"/>
<dbReference type="EMBL" id="CANL01000067">
    <property type="protein sequence ID" value="CCM65361.1"/>
    <property type="molecule type" value="Genomic_DNA"/>
</dbReference>
<dbReference type="InterPro" id="IPR025827">
    <property type="entry name" value="Zn_ribbon_recom_dom"/>
</dbReference>
<keyword evidence="10" id="KW-1185">Reference proteome</keyword>
<dbReference type="CDD" id="cd00338">
    <property type="entry name" value="Ser_Recombinase"/>
    <property type="match status" value="1"/>
</dbReference>
<dbReference type="InterPro" id="IPR050639">
    <property type="entry name" value="SSR_resolvase"/>
</dbReference>
<evidence type="ECO:0000313" key="9">
    <source>
        <dbReference type="EMBL" id="CCM65361.1"/>
    </source>
</evidence>
<dbReference type="GO" id="GO:0015074">
    <property type="term" value="P:DNA integration"/>
    <property type="evidence" value="ECO:0007669"/>
    <property type="project" value="UniProtKB-KW"/>
</dbReference>
<evidence type="ECO:0000256" key="2">
    <source>
        <dbReference type="ARBA" id="ARBA00023125"/>
    </source>
</evidence>
<keyword evidence="3" id="KW-0233">DNA recombination</keyword>